<evidence type="ECO:0000259" key="1">
    <source>
        <dbReference type="Pfam" id="PF18962"/>
    </source>
</evidence>
<protein>
    <recommendedName>
        <fullName evidence="1">Secretion system C-terminal sorting domain-containing protein</fullName>
    </recommendedName>
</protein>
<gene>
    <name evidence="2" type="ORF">SDC9_61322</name>
</gene>
<evidence type="ECO:0000313" key="2">
    <source>
        <dbReference type="EMBL" id="MPM14958.1"/>
    </source>
</evidence>
<comment type="caution">
    <text evidence="2">The sequence shown here is derived from an EMBL/GenBank/DDBJ whole genome shotgun (WGS) entry which is preliminary data.</text>
</comment>
<proteinExistence type="predicted"/>
<feature type="domain" description="Secretion system C-terminal sorting" evidence="1">
    <location>
        <begin position="451"/>
        <end position="527"/>
    </location>
</feature>
<dbReference type="AlphaFoldDB" id="A0A644XGR5"/>
<dbReference type="InterPro" id="IPR026444">
    <property type="entry name" value="Secre_tail"/>
</dbReference>
<dbReference type="EMBL" id="VSSQ01002363">
    <property type="protein sequence ID" value="MPM14958.1"/>
    <property type="molecule type" value="Genomic_DNA"/>
</dbReference>
<organism evidence="2">
    <name type="scientific">bioreactor metagenome</name>
    <dbReference type="NCBI Taxonomy" id="1076179"/>
    <lineage>
        <taxon>unclassified sequences</taxon>
        <taxon>metagenomes</taxon>
        <taxon>ecological metagenomes</taxon>
    </lineage>
</organism>
<accession>A0A644XGR5</accession>
<reference evidence="2" key="1">
    <citation type="submission" date="2019-08" db="EMBL/GenBank/DDBJ databases">
        <authorList>
            <person name="Kucharzyk K."/>
            <person name="Murdoch R.W."/>
            <person name="Higgins S."/>
            <person name="Loffler F."/>
        </authorList>
    </citation>
    <scope>NUCLEOTIDE SEQUENCE</scope>
</reference>
<dbReference type="NCBIfam" id="TIGR04183">
    <property type="entry name" value="Por_Secre_tail"/>
    <property type="match status" value="1"/>
</dbReference>
<name>A0A644XGR5_9ZZZZ</name>
<sequence>MKNKLLFLSVIFTLLIAAQPVDVFAWGPDIVVNPVAGRYYSAAKVSVAYDGTIYYGRLYSTVSASGPMQYWEVLKSTDNGVTFTNFIGSLVSGSSKYNNLEILAAGTDASNFYLFVCRTFLDTATGDATLMLYKYDAAGTSTSLVYENFNYVTSRGWESVSLATDCREKNLNSNPYSFSMAAVKANSYDSLIVWTDEVGGTSLHRRALTSTSRFFRNVSIAIGSTASSSTSYGRLGIAYDFYQNLTDTMGGIKTMFIYPDDATNCTYTGPYWIGLDSASYRDPVIVMSQKTSGGTGTGYGDNDMRTIIFYEYVNGAINGRLTDSVYLAEPNFNYLFEVANGSTKSTATHAIYDPGYDNYLITYYDRVNKTLPYEIKSLNSPGSEVPLDFQPNYRDTSSVCNFPVEPHIDINMVTMKAVFAWNDNGASMYESEVNYVAIDEYSFESVSNLVLYPNPASDQINIAFTSVSEQTVSVVIYDLSGRVVSSMGKDVNQGENLINLSTDGLVQGHYVVMLSSQTNTYPVKLIISR</sequence>
<dbReference type="Pfam" id="PF18962">
    <property type="entry name" value="Por_Secre_tail"/>
    <property type="match status" value="1"/>
</dbReference>